<feature type="region of interest" description="Disordered" evidence="3">
    <location>
        <begin position="205"/>
        <end position="231"/>
    </location>
</feature>
<keyword evidence="2 5" id="KW-0808">Transferase</keyword>
<dbReference type="RefSeq" id="WP_399620986.1">
    <property type="nucleotide sequence ID" value="NZ_JBITYT010000018.1"/>
</dbReference>
<evidence type="ECO:0000313" key="5">
    <source>
        <dbReference type="EMBL" id="MFI9123555.1"/>
    </source>
</evidence>
<evidence type="ECO:0000256" key="1">
    <source>
        <dbReference type="ARBA" id="ARBA00010990"/>
    </source>
</evidence>
<dbReference type="EMBL" id="JBITYT010000018">
    <property type="protein sequence ID" value="MFI9123555.1"/>
    <property type="molecule type" value="Genomic_DNA"/>
</dbReference>
<name>A0ABW8D4L3_STRBI</name>
<evidence type="ECO:0000313" key="6">
    <source>
        <dbReference type="Proteomes" id="UP001614391"/>
    </source>
</evidence>
<evidence type="ECO:0000259" key="4">
    <source>
        <dbReference type="Pfam" id="PF01648"/>
    </source>
</evidence>
<feature type="domain" description="4'-phosphopantetheinyl transferase" evidence="4">
    <location>
        <begin position="122"/>
        <end position="180"/>
    </location>
</feature>
<evidence type="ECO:0000256" key="3">
    <source>
        <dbReference type="SAM" id="MobiDB-lite"/>
    </source>
</evidence>
<organism evidence="5 6">
    <name type="scientific">Streptomyces bikiniensis</name>
    <dbReference type="NCBI Taxonomy" id="1896"/>
    <lineage>
        <taxon>Bacteria</taxon>
        <taxon>Bacillati</taxon>
        <taxon>Actinomycetota</taxon>
        <taxon>Actinomycetes</taxon>
        <taxon>Kitasatosporales</taxon>
        <taxon>Streptomycetaceae</taxon>
        <taxon>Streptomyces</taxon>
    </lineage>
</organism>
<dbReference type="InterPro" id="IPR037143">
    <property type="entry name" value="4-PPantetheinyl_Trfase_dom_sf"/>
</dbReference>
<reference evidence="5 6" key="1">
    <citation type="submission" date="2024-10" db="EMBL/GenBank/DDBJ databases">
        <title>The Natural Products Discovery Center: Release of the First 8490 Sequenced Strains for Exploring Actinobacteria Biosynthetic Diversity.</title>
        <authorList>
            <person name="Kalkreuter E."/>
            <person name="Kautsar S.A."/>
            <person name="Yang D."/>
            <person name="Bader C.D."/>
            <person name="Teijaro C.N."/>
            <person name="Fluegel L."/>
            <person name="Davis C.M."/>
            <person name="Simpson J.R."/>
            <person name="Lauterbach L."/>
            <person name="Steele A.D."/>
            <person name="Gui C."/>
            <person name="Meng S."/>
            <person name="Li G."/>
            <person name="Viehrig K."/>
            <person name="Ye F."/>
            <person name="Su P."/>
            <person name="Kiefer A.F."/>
            <person name="Nichols A."/>
            <person name="Cepeda A.J."/>
            <person name="Yan W."/>
            <person name="Fan B."/>
            <person name="Jiang Y."/>
            <person name="Adhikari A."/>
            <person name="Zheng C.-J."/>
            <person name="Schuster L."/>
            <person name="Cowan T.M."/>
            <person name="Smanski M.J."/>
            <person name="Chevrette M.G."/>
            <person name="De Carvalho L.P.S."/>
            <person name="Shen B."/>
        </authorList>
    </citation>
    <scope>NUCLEOTIDE SEQUENCE [LARGE SCALE GENOMIC DNA]</scope>
    <source>
        <strain evidence="5 6">NPDC053346</strain>
    </source>
</reference>
<sequence length="231" mass="24239">MSSPGPPPTNAGRAVLAVVATTDEVLARPELHEGVLAPWERRRLDRIRVPARRDDVLAARLLVRLCAARSTGLPLGESGPEQYCAECGRTGHGRPRLDGRPDLGVSLSHADGLVAAAVGPGPVGVDVEPATRRPGPPSVLRRFLSEADLREAAARQDPGPALLRLWVRGEALFKAGGGTRLGLLEWTDGARGAVAAVAAEAPVTTSTLSPPAREDGPPCSPPTARLRRRCP</sequence>
<dbReference type="Proteomes" id="UP001614391">
    <property type="component" value="Unassembled WGS sequence"/>
</dbReference>
<accession>A0ABW8D4L3</accession>
<comment type="similarity">
    <text evidence="1">Belongs to the P-Pant transferase superfamily. Gsp/Sfp/HetI/AcpT family.</text>
</comment>
<dbReference type="InterPro" id="IPR008278">
    <property type="entry name" value="4-PPantetheinyl_Trfase_dom"/>
</dbReference>
<dbReference type="PANTHER" id="PTHR12215">
    <property type="entry name" value="PHOSPHOPANTETHEINE TRANSFERASE"/>
    <property type="match status" value="1"/>
</dbReference>
<gene>
    <name evidence="5" type="ORF">ACIGW0_29890</name>
</gene>
<dbReference type="SUPFAM" id="SSF56214">
    <property type="entry name" value="4'-phosphopantetheinyl transferase"/>
    <property type="match status" value="2"/>
</dbReference>
<dbReference type="PANTHER" id="PTHR12215:SF15">
    <property type="entry name" value="4'-PHOSPHOPANTETHEINYL TRANSFERASE SUPERFAMILY-RELATED"/>
    <property type="match status" value="1"/>
</dbReference>
<proteinExistence type="inferred from homology"/>
<protein>
    <submittedName>
        <fullName evidence="5">4'-phosphopantetheinyl transferase family protein</fullName>
    </submittedName>
</protein>
<dbReference type="GO" id="GO:0016740">
    <property type="term" value="F:transferase activity"/>
    <property type="evidence" value="ECO:0007669"/>
    <property type="project" value="UniProtKB-KW"/>
</dbReference>
<comment type="caution">
    <text evidence="5">The sequence shown here is derived from an EMBL/GenBank/DDBJ whole genome shotgun (WGS) entry which is preliminary data.</text>
</comment>
<dbReference type="Pfam" id="PF01648">
    <property type="entry name" value="ACPS"/>
    <property type="match status" value="1"/>
</dbReference>
<dbReference type="InterPro" id="IPR050559">
    <property type="entry name" value="P-Pant_transferase_sf"/>
</dbReference>
<evidence type="ECO:0000256" key="2">
    <source>
        <dbReference type="ARBA" id="ARBA00022679"/>
    </source>
</evidence>
<keyword evidence="6" id="KW-1185">Reference proteome</keyword>
<dbReference type="Gene3D" id="3.90.470.20">
    <property type="entry name" value="4'-phosphopantetheinyl transferase domain"/>
    <property type="match status" value="1"/>
</dbReference>